<dbReference type="CDD" id="cd14785">
    <property type="entry name" value="V-ATPase_C"/>
    <property type="match status" value="1"/>
</dbReference>
<accession>A0A899G285</accession>
<dbReference type="InterPro" id="IPR002314">
    <property type="entry name" value="aa-tRNA-synt_IIb"/>
</dbReference>
<dbReference type="Pfam" id="PF00587">
    <property type="entry name" value="tRNA-synt_2b"/>
    <property type="match status" value="1"/>
</dbReference>
<dbReference type="Pfam" id="PF03223">
    <property type="entry name" value="V-ATPase_C"/>
    <property type="match status" value="1"/>
</dbReference>
<evidence type="ECO:0000259" key="15">
    <source>
        <dbReference type="PROSITE" id="PS50862"/>
    </source>
</evidence>
<evidence type="ECO:0000256" key="12">
    <source>
        <dbReference type="ARBA" id="ARBA00029731"/>
    </source>
</evidence>
<dbReference type="Gene3D" id="3.30.70.100">
    <property type="match status" value="1"/>
</dbReference>
<dbReference type="InterPro" id="IPR002316">
    <property type="entry name" value="Pro-tRNA-ligase_IIa"/>
</dbReference>
<comment type="similarity">
    <text evidence="2">Belongs to the class-II aminoacyl-tRNA synthetase family.</text>
</comment>
<dbReference type="PROSITE" id="PS50862">
    <property type="entry name" value="AA_TRNA_LIGASE_II"/>
    <property type="match status" value="1"/>
</dbReference>
<keyword evidence="5" id="KW-0436">Ligase</keyword>
<dbReference type="EMBL" id="CP054542">
    <property type="protein sequence ID" value="QSL66292.1"/>
    <property type="molecule type" value="Genomic_DNA"/>
</dbReference>
<dbReference type="EC" id="6.1.1.15" evidence="3"/>
<evidence type="ECO:0000256" key="2">
    <source>
        <dbReference type="ARBA" id="ARBA00008226"/>
    </source>
</evidence>
<dbReference type="InterPro" id="IPR036621">
    <property type="entry name" value="Anticodon-bd_dom_sf"/>
</dbReference>
<dbReference type="PANTHER" id="PTHR42753">
    <property type="entry name" value="MITOCHONDRIAL RIBOSOME PROTEIN L39/PROLYL-TRNA LIGASE FAMILY MEMBER"/>
    <property type="match status" value="1"/>
</dbReference>
<keyword evidence="10" id="KW-0406">Ion transport</keyword>
<dbReference type="GO" id="GO:0033180">
    <property type="term" value="C:proton-transporting V-type ATPase, V1 domain"/>
    <property type="evidence" value="ECO:0007669"/>
    <property type="project" value="InterPro"/>
</dbReference>
<evidence type="ECO:0000256" key="1">
    <source>
        <dbReference type="ARBA" id="ARBA00006138"/>
    </source>
</evidence>
<dbReference type="GO" id="GO:0004827">
    <property type="term" value="F:proline-tRNA ligase activity"/>
    <property type="evidence" value="ECO:0007669"/>
    <property type="project" value="UniProtKB-EC"/>
</dbReference>
<dbReference type="InterPro" id="IPR036132">
    <property type="entry name" value="Vac_ATP_synth_c_sf"/>
</dbReference>
<evidence type="ECO:0000313" key="17">
    <source>
        <dbReference type="Proteomes" id="UP000663699"/>
    </source>
</evidence>
<gene>
    <name evidence="16" type="ORF">MERGE_000670</name>
</gene>
<dbReference type="SUPFAM" id="SSF55681">
    <property type="entry name" value="Class II aaRS and biotin synthetases"/>
    <property type="match status" value="1"/>
</dbReference>
<dbReference type="Gene3D" id="3.40.50.800">
    <property type="entry name" value="Anticodon-binding domain"/>
    <property type="match status" value="1"/>
</dbReference>
<evidence type="ECO:0000256" key="4">
    <source>
        <dbReference type="ARBA" id="ARBA00022448"/>
    </source>
</evidence>
<reference evidence="16" key="1">
    <citation type="submission" date="2020-06" db="EMBL/GenBank/DDBJ databases">
        <title>Genomes of multiple members of Pneumocystis genus reveal paths to human pathogen Pneumocystis jirovecii.</title>
        <authorList>
            <person name="Cisse O.H."/>
            <person name="Ma L."/>
            <person name="Dekker J."/>
            <person name="Khil P."/>
            <person name="Jo J."/>
            <person name="Brenchley J."/>
            <person name="Blair R."/>
            <person name="Pahar B."/>
            <person name="Chabe M."/>
            <person name="Van Rompay K.A."/>
            <person name="Keesler R."/>
            <person name="Sukura A."/>
            <person name="Hirsch V."/>
            <person name="Kutty G."/>
            <person name="Liu Y."/>
            <person name="Peng L."/>
            <person name="Chen J."/>
            <person name="Song J."/>
            <person name="Weissenbacher-Lang C."/>
            <person name="Xu J."/>
            <person name="Upham N.S."/>
            <person name="Stajich J.E."/>
            <person name="Cuomo C.A."/>
            <person name="Cushion M.T."/>
            <person name="Kovacs J.A."/>
        </authorList>
    </citation>
    <scope>NUCLEOTIDE SEQUENCE</scope>
    <source>
        <strain evidence="16">2A</strain>
    </source>
</reference>
<dbReference type="PRINTS" id="PR01046">
    <property type="entry name" value="TRNASYNTHPRO"/>
</dbReference>
<name>A0A899G285_9ASCO</name>
<evidence type="ECO:0000256" key="8">
    <source>
        <dbReference type="ARBA" id="ARBA00022840"/>
    </source>
</evidence>
<evidence type="ECO:0000256" key="10">
    <source>
        <dbReference type="ARBA" id="ARBA00023065"/>
    </source>
</evidence>
<evidence type="ECO:0000256" key="5">
    <source>
        <dbReference type="ARBA" id="ARBA00022598"/>
    </source>
</evidence>
<dbReference type="Pfam" id="PF03129">
    <property type="entry name" value="HGTP_anticodon"/>
    <property type="match status" value="1"/>
</dbReference>
<evidence type="ECO:0000256" key="9">
    <source>
        <dbReference type="ARBA" id="ARBA00022917"/>
    </source>
</evidence>
<evidence type="ECO:0000256" key="3">
    <source>
        <dbReference type="ARBA" id="ARBA00012831"/>
    </source>
</evidence>
<dbReference type="InterPro" id="IPR004154">
    <property type="entry name" value="Anticodon-bd"/>
</dbReference>
<evidence type="ECO:0000256" key="13">
    <source>
        <dbReference type="ARBA" id="ARBA00047671"/>
    </source>
</evidence>
<evidence type="ECO:0000313" key="16">
    <source>
        <dbReference type="EMBL" id="QSL66292.1"/>
    </source>
</evidence>
<evidence type="ECO:0000256" key="7">
    <source>
        <dbReference type="ARBA" id="ARBA00022781"/>
    </source>
</evidence>
<feature type="domain" description="Aminoacyl-transfer RNA synthetases class-II family profile" evidence="15">
    <location>
        <begin position="453"/>
        <end position="899"/>
    </location>
</feature>
<dbReference type="GO" id="GO:0005739">
    <property type="term" value="C:mitochondrion"/>
    <property type="evidence" value="ECO:0007669"/>
    <property type="project" value="TreeGrafter"/>
</dbReference>
<comment type="function">
    <text evidence="14">Subunit of the V1 complex of vacuolar(H+)-ATPase (V-ATPase), a multisubunit enzyme composed of a peripheral complex (V1) that hydrolyzes ATP and a membrane integral complex (V0) that translocates protons. V-ATPase is responsible for acidifying and maintaining the pH of intracellular compartments. Subunit C is necessary for the assembly of the catalytic sector of the enzyme and is likely to have a specific function in its catalytic activity. Reversibly leaves the enzyme after glucose depletion, causing the catalytic subcomplex V1 to detach from the V0 section.</text>
</comment>
<evidence type="ECO:0000256" key="14">
    <source>
        <dbReference type="ARBA" id="ARBA00053565"/>
    </source>
</evidence>
<protein>
    <recommendedName>
        <fullName evidence="3">proline--tRNA ligase</fullName>
        <ecNumber evidence="3">6.1.1.15</ecNumber>
    </recommendedName>
    <alternativeName>
        <fullName evidence="12">Prolyl-tRNA synthetase</fullName>
    </alternativeName>
</protein>
<dbReference type="InterPro" id="IPR006195">
    <property type="entry name" value="aa-tRNA-synth_II"/>
</dbReference>
<dbReference type="AlphaFoldDB" id="A0A899G285"/>
<dbReference type="InterPro" id="IPR050062">
    <property type="entry name" value="Pro-tRNA_synthetase"/>
</dbReference>
<evidence type="ECO:0000256" key="11">
    <source>
        <dbReference type="ARBA" id="ARBA00023146"/>
    </source>
</evidence>
<dbReference type="GO" id="GO:0046961">
    <property type="term" value="F:proton-transporting ATPase activity, rotational mechanism"/>
    <property type="evidence" value="ECO:0007669"/>
    <property type="project" value="InterPro"/>
</dbReference>
<dbReference type="PANTHER" id="PTHR42753:SF2">
    <property type="entry name" value="PROLINE--TRNA LIGASE"/>
    <property type="match status" value="1"/>
</dbReference>
<keyword evidence="7" id="KW-0375">Hydrogen ion transport</keyword>
<dbReference type="Gene3D" id="3.30.930.10">
    <property type="entry name" value="Bira Bifunctional Protein, Domain 2"/>
    <property type="match status" value="2"/>
</dbReference>
<dbReference type="SUPFAM" id="SSF118203">
    <property type="entry name" value="Vacuolar ATP synthase subunit C"/>
    <property type="match status" value="1"/>
</dbReference>
<sequence length="919" mass="108094">MKCWYWLVSIPEKFNQKRAILDDFTNHLSCEDHNYANVFKFIIPQLKIGDLDSLVCQSEDLARLDDQAKDCILKIPEILRIVLNNELEKCMQQLTVDNKSVEQYIQTFEWDIMKYRTDLSISVLINIIEKELFSIEDLKTKYQLYSQAKKNLSGLEKKYIGDLSQRTLTNIIKREHVVLESEYLETVFVAVPIFNEKLWLTSYETLAPMVVCRSSFEITKDDKYILYSVVLFKKHIQEFKQKCREIAFIPRDFQYEDDLPTKEAITLENARKKENKLWTEVLHLAQASFNDTFQAWIHLKAIRVFVESILRYGNPPNFISAIIKPNLKYKNKAKKALNKIYSYFSDETYTRKSFENISYDEKIDKDISTFMKNLHINDEYADYIFYEFYIFFNRNTVRNHSKYYGFHLYSFFNSYILVLFDRRFNFTSSHLRPCLSNVFIPRGISYQNSQKMGIYTILPLALRVQEKIENIIETSLYKINASKISLPNLLTSCLWKKSKRWDLLGKELFKLKNRKGMEYCLSPTHEEEITNLIATEISSWRHLPLKLYQTGKKFRDEIRPRRGLLRGREFIMNDLYTFDKSKEDALQTYKLICDTYKEIFSKLKLPIVMAEANNGSFGGDLSHEFHIIFSCGEDTLIMCKSCGYISNEEFILVKSKFQIPFRSENCNCFFIKDINNIIIGIVYIPIDQKINPLLVNKVMKNINSETFTITQGNGLKREAENHYKDEIIHILDENFDPNSFTYPSHLKGFQNRLITASFTKSRENNLCYRCSKPLISQKSIELAHTFYLGTKYSSALSATFTSEKDNSILPIEMGCYGIGLIWPVTIAPWKAVIISTSDLDYMLYKVYDMIFCYFEKDSIIIDDRKDKGFIWKMKDSDLIGFPYTIIIGRHWRETGELEIQIRKTGEKILVKPENIKNII</sequence>
<dbReference type="Gene3D" id="3.30.70.1180">
    <property type="entry name" value="Vacuolar atp synthase subunit c, domain 1"/>
    <property type="match status" value="1"/>
</dbReference>
<dbReference type="InterPro" id="IPR004907">
    <property type="entry name" value="ATPase_V1-cplx_csu"/>
</dbReference>
<dbReference type="FunFam" id="3.30.70.100:FF:000002">
    <property type="entry name" value="V-type proton ATPase subunit C"/>
    <property type="match status" value="1"/>
</dbReference>
<keyword evidence="4" id="KW-0813">Transport</keyword>
<dbReference type="Proteomes" id="UP000663699">
    <property type="component" value="Chromosome 11"/>
</dbReference>
<dbReference type="OrthoDB" id="10267474at2759"/>
<keyword evidence="6" id="KW-0547">Nucleotide-binding</keyword>
<comment type="similarity">
    <text evidence="1">Belongs to the V-ATPase C subunit family.</text>
</comment>
<keyword evidence="8" id="KW-0067">ATP-binding</keyword>
<dbReference type="InterPro" id="IPR045864">
    <property type="entry name" value="aa-tRNA-synth_II/BPL/LPL"/>
</dbReference>
<dbReference type="Gene3D" id="1.20.1460.10">
    <property type="entry name" value="subunit c (vma5p) of the yeast v-atpase, domain 2"/>
    <property type="match status" value="1"/>
</dbReference>
<proteinExistence type="inferred from homology"/>
<keyword evidence="9" id="KW-0648">Protein biosynthesis</keyword>
<keyword evidence="17" id="KW-1185">Reference proteome</keyword>
<comment type="catalytic activity">
    <reaction evidence="13">
        <text>tRNA(Pro) + L-proline + ATP = L-prolyl-tRNA(Pro) + AMP + diphosphate</text>
        <dbReference type="Rhea" id="RHEA:14305"/>
        <dbReference type="Rhea" id="RHEA-COMP:9700"/>
        <dbReference type="Rhea" id="RHEA-COMP:9702"/>
        <dbReference type="ChEBI" id="CHEBI:30616"/>
        <dbReference type="ChEBI" id="CHEBI:33019"/>
        <dbReference type="ChEBI" id="CHEBI:60039"/>
        <dbReference type="ChEBI" id="CHEBI:78442"/>
        <dbReference type="ChEBI" id="CHEBI:78532"/>
        <dbReference type="ChEBI" id="CHEBI:456215"/>
        <dbReference type="EC" id="6.1.1.15"/>
    </reaction>
</comment>
<organism evidence="16 17">
    <name type="scientific">Pneumocystis wakefieldiae</name>
    <dbReference type="NCBI Taxonomy" id="38082"/>
    <lineage>
        <taxon>Eukaryota</taxon>
        <taxon>Fungi</taxon>
        <taxon>Dikarya</taxon>
        <taxon>Ascomycota</taxon>
        <taxon>Taphrinomycotina</taxon>
        <taxon>Pneumocystomycetes</taxon>
        <taxon>Pneumocystaceae</taxon>
        <taxon>Pneumocystis</taxon>
    </lineage>
</organism>
<dbReference type="SUPFAM" id="SSF52954">
    <property type="entry name" value="Class II aaRS ABD-related"/>
    <property type="match status" value="1"/>
</dbReference>
<evidence type="ECO:0000256" key="6">
    <source>
        <dbReference type="ARBA" id="ARBA00022741"/>
    </source>
</evidence>
<dbReference type="GO" id="GO:0006433">
    <property type="term" value="P:prolyl-tRNA aminoacylation"/>
    <property type="evidence" value="ECO:0007669"/>
    <property type="project" value="InterPro"/>
</dbReference>
<dbReference type="GO" id="GO:0005524">
    <property type="term" value="F:ATP binding"/>
    <property type="evidence" value="ECO:0007669"/>
    <property type="project" value="UniProtKB-KW"/>
</dbReference>
<keyword evidence="11" id="KW-0030">Aminoacyl-tRNA synthetase</keyword>